<dbReference type="Proteomes" id="UP000242381">
    <property type="component" value="Unassembled WGS sequence"/>
</dbReference>
<reference evidence="1 2" key="1">
    <citation type="journal article" date="2016" name="Proc. Natl. Acad. Sci. U.S.A.">
        <title>Lipid metabolic changes in an early divergent fungus govern the establishment of a mutualistic symbiosis with endobacteria.</title>
        <authorList>
            <person name="Lastovetsky O.A."/>
            <person name="Gaspar M.L."/>
            <person name="Mondo S.J."/>
            <person name="LaButti K.M."/>
            <person name="Sandor L."/>
            <person name="Grigoriev I.V."/>
            <person name="Henry S.A."/>
            <person name="Pawlowska T.E."/>
        </authorList>
    </citation>
    <scope>NUCLEOTIDE SEQUENCE [LARGE SCALE GENOMIC DNA]</scope>
    <source>
        <strain evidence="1 2">ATCC 11559</strain>
    </source>
</reference>
<evidence type="ECO:0008006" key="3">
    <source>
        <dbReference type="Google" id="ProtNLM"/>
    </source>
</evidence>
<sequence length="239" mass="27759">MKAAGINTNIYGPHILRSASSTKAFQLGTDIQKIKQHAHWSLETNTFERLYLKLPHQQADSTIINESIFSSLTENNTTSGVRLESTGIGVGMTSNAKVDERRTKDVVLSAPWYIRIFGYQLKRQRWDLEQNRNKEAVLKKNKNARLEFAKKYRKRALEIWREIIWTDESTFERHLLMVWEDIIFSKKIPLVFMKKDKRAAVVFVEQVYGQVLLDFYSSLPTLILIEDNAPVHAAKYARK</sequence>
<organism evidence="1 2">
    <name type="scientific">Rhizopus microsporus</name>
    <dbReference type="NCBI Taxonomy" id="58291"/>
    <lineage>
        <taxon>Eukaryota</taxon>
        <taxon>Fungi</taxon>
        <taxon>Fungi incertae sedis</taxon>
        <taxon>Mucoromycota</taxon>
        <taxon>Mucoromycotina</taxon>
        <taxon>Mucoromycetes</taxon>
        <taxon>Mucorales</taxon>
        <taxon>Mucorineae</taxon>
        <taxon>Rhizopodaceae</taxon>
        <taxon>Rhizopus</taxon>
    </lineage>
</organism>
<evidence type="ECO:0000313" key="2">
    <source>
        <dbReference type="Proteomes" id="UP000242381"/>
    </source>
</evidence>
<evidence type="ECO:0000313" key="1">
    <source>
        <dbReference type="EMBL" id="ORE22759.1"/>
    </source>
</evidence>
<accession>A0A1X0SET4</accession>
<gene>
    <name evidence="1" type="ORF">BCV71DRAFT_259859</name>
</gene>
<proteinExistence type="predicted"/>
<dbReference type="VEuPathDB" id="FungiDB:BCV72DRAFT_327951"/>
<dbReference type="GO" id="GO:0003676">
    <property type="term" value="F:nucleic acid binding"/>
    <property type="evidence" value="ECO:0007669"/>
    <property type="project" value="InterPro"/>
</dbReference>
<dbReference type="EMBL" id="KV921263">
    <property type="protein sequence ID" value="ORE22759.1"/>
    <property type="molecule type" value="Genomic_DNA"/>
</dbReference>
<dbReference type="AlphaFoldDB" id="A0A1X0SET4"/>
<dbReference type="Gene3D" id="3.30.420.10">
    <property type="entry name" value="Ribonuclease H-like superfamily/Ribonuclease H"/>
    <property type="match status" value="1"/>
</dbReference>
<dbReference type="InterPro" id="IPR036397">
    <property type="entry name" value="RNaseH_sf"/>
</dbReference>
<protein>
    <recommendedName>
        <fullName evidence="3">Tc1-like transposase DDE domain-containing protein</fullName>
    </recommendedName>
</protein>
<name>A0A1X0SET4_RHIZD</name>